<dbReference type="PANTHER" id="PTHR30537">
    <property type="entry name" value="HTH-TYPE TRANSCRIPTIONAL REGULATOR"/>
    <property type="match status" value="1"/>
</dbReference>
<dbReference type="InterPro" id="IPR036390">
    <property type="entry name" value="WH_DNA-bd_sf"/>
</dbReference>
<keyword evidence="2" id="KW-0805">Transcription regulation</keyword>
<reference evidence="7" key="1">
    <citation type="journal article" date="2019" name="Int. J. Syst. Evol. Microbiol.">
        <title>The Global Catalogue of Microorganisms (GCM) 10K type strain sequencing project: providing services to taxonomists for standard genome sequencing and annotation.</title>
        <authorList>
            <consortium name="The Broad Institute Genomics Platform"/>
            <consortium name="The Broad Institute Genome Sequencing Center for Infectious Disease"/>
            <person name="Wu L."/>
            <person name="Ma J."/>
        </authorList>
    </citation>
    <scope>NUCLEOTIDE SEQUENCE [LARGE SCALE GENOMIC DNA]</scope>
    <source>
        <strain evidence="7">KCTC 42644</strain>
    </source>
</reference>
<dbReference type="SUPFAM" id="SSF46785">
    <property type="entry name" value="Winged helix' DNA-binding domain"/>
    <property type="match status" value="1"/>
</dbReference>
<dbReference type="Gene3D" id="1.10.10.10">
    <property type="entry name" value="Winged helix-like DNA-binding domain superfamily/Winged helix DNA-binding domain"/>
    <property type="match status" value="1"/>
</dbReference>
<keyword evidence="3" id="KW-0238">DNA-binding</keyword>
<evidence type="ECO:0000256" key="1">
    <source>
        <dbReference type="ARBA" id="ARBA00009437"/>
    </source>
</evidence>
<proteinExistence type="inferred from homology"/>
<dbReference type="InterPro" id="IPR036388">
    <property type="entry name" value="WH-like_DNA-bd_sf"/>
</dbReference>
<dbReference type="InterPro" id="IPR005119">
    <property type="entry name" value="LysR_subst-bd"/>
</dbReference>
<dbReference type="Proteomes" id="UP001595615">
    <property type="component" value="Unassembled WGS sequence"/>
</dbReference>
<sequence length="290" mass="31729">MLDWTDLRYFLAVARSGSTLAAGRALGVSQTTAARRVSALEESLELTLFERRQSGYVLTPAGETLLTSAQRVESAAGAFADLAAAQTREVSGTVKLTTEEMYAVTVLAPILRELREAYPAIRIELDTSDEVRDLGSGAADVALRSAKTLVGDGLVARRIAWDPWTVYCSRAYAEANGIPRNRHQLKQHVLIGGGGKDIWRYYRAWLQESDLEGAVVMQHSSPLGLLSSVRAGVGLAALPTFIADRDPDLIQCLPPKKGGEMGLYLVTHERLRHTPRVRAVMDFLAERLVR</sequence>
<accession>A0ABV7X9T6</accession>
<evidence type="ECO:0000313" key="6">
    <source>
        <dbReference type="EMBL" id="MFC3712205.1"/>
    </source>
</evidence>
<dbReference type="PANTHER" id="PTHR30537:SF3">
    <property type="entry name" value="TRANSCRIPTIONAL REGULATORY PROTEIN"/>
    <property type="match status" value="1"/>
</dbReference>
<keyword evidence="7" id="KW-1185">Reference proteome</keyword>
<evidence type="ECO:0000259" key="5">
    <source>
        <dbReference type="PROSITE" id="PS50931"/>
    </source>
</evidence>
<dbReference type="Pfam" id="PF00126">
    <property type="entry name" value="HTH_1"/>
    <property type="match status" value="1"/>
</dbReference>
<dbReference type="EMBL" id="JBHRXV010000004">
    <property type="protein sequence ID" value="MFC3712205.1"/>
    <property type="molecule type" value="Genomic_DNA"/>
</dbReference>
<keyword evidence="4" id="KW-0804">Transcription</keyword>
<dbReference type="RefSeq" id="WP_380858624.1">
    <property type="nucleotide sequence ID" value="NZ_JBHRXV010000004.1"/>
</dbReference>
<name>A0ABV7X9T6_9SPHN</name>
<evidence type="ECO:0000256" key="3">
    <source>
        <dbReference type="ARBA" id="ARBA00023125"/>
    </source>
</evidence>
<feature type="domain" description="HTH lysR-type" evidence="5">
    <location>
        <begin position="2"/>
        <end position="59"/>
    </location>
</feature>
<dbReference type="Pfam" id="PF03466">
    <property type="entry name" value="LysR_substrate"/>
    <property type="match status" value="1"/>
</dbReference>
<evidence type="ECO:0000256" key="2">
    <source>
        <dbReference type="ARBA" id="ARBA00023015"/>
    </source>
</evidence>
<evidence type="ECO:0000256" key="4">
    <source>
        <dbReference type="ARBA" id="ARBA00023163"/>
    </source>
</evidence>
<dbReference type="PROSITE" id="PS50931">
    <property type="entry name" value="HTH_LYSR"/>
    <property type="match status" value="1"/>
</dbReference>
<protein>
    <submittedName>
        <fullName evidence="6">LysR family transcriptional regulator</fullName>
    </submittedName>
</protein>
<dbReference type="InterPro" id="IPR058163">
    <property type="entry name" value="LysR-type_TF_proteobact-type"/>
</dbReference>
<dbReference type="Gene3D" id="3.40.190.290">
    <property type="match status" value="1"/>
</dbReference>
<evidence type="ECO:0000313" key="7">
    <source>
        <dbReference type="Proteomes" id="UP001595615"/>
    </source>
</evidence>
<dbReference type="InterPro" id="IPR000847">
    <property type="entry name" value="LysR_HTH_N"/>
</dbReference>
<organism evidence="6 7">
    <name type="scientific">Sphingoaurantiacus capsulatus</name>
    <dbReference type="NCBI Taxonomy" id="1771310"/>
    <lineage>
        <taxon>Bacteria</taxon>
        <taxon>Pseudomonadati</taxon>
        <taxon>Pseudomonadota</taxon>
        <taxon>Alphaproteobacteria</taxon>
        <taxon>Sphingomonadales</taxon>
        <taxon>Sphingosinicellaceae</taxon>
        <taxon>Sphingoaurantiacus</taxon>
    </lineage>
</organism>
<dbReference type="SUPFAM" id="SSF53850">
    <property type="entry name" value="Periplasmic binding protein-like II"/>
    <property type="match status" value="1"/>
</dbReference>
<comment type="similarity">
    <text evidence="1">Belongs to the LysR transcriptional regulatory family.</text>
</comment>
<gene>
    <name evidence="6" type="ORF">ACFOMD_06470</name>
</gene>
<comment type="caution">
    <text evidence="6">The sequence shown here is derived from an EMBL/GenBank/DDBJ whole genome shotgun (WGS) entry which is preliminary data.</text>
</comment>